<keyword evidence="2" id="KW-1185">Reference proteome</keyword>
<dbReference type="Proteomes" id="UP001466893">
    <property type="component" value="Chromosome"/>
</dbReference>
<evidence type="ECO:0000313" key="1">
    <source>
        <dbReference type="EMBL" id="WZV96617.1"/>
    </source>
</evidence>
<name>A0ABZ3B1F2_9ENTR</name>
<evidence type="ECO:0008006" key="3">
    <source>
        <dbReference type="Google" id="ProtNLM"/>
    </source>
</evidence>
<protein>
    <recommendedName>
        <fullName evidence="3">Relaxase</fullName>
    </recommendedName>
</protein>
<evidence type="ECO:0000313" key="2">
    <source>
        <dbReference type="Proteomes" id="UP001466893"/>
    </source>
</evidence>
<gene>
    <name evidence="1" type="ORF">AAEY27_13070</name>
</gene>
<dbReference type="RefSeq" id="WP_342321016.1">
    <property type="nucleotide sequence ID" value="NZ_CP151800.1"/>
</dbReference>
<reference evidence="1 2" key="1">
    <citation type="submission" date="2024-04" db="EMBL/GenBank/DDBJ databases">
        <title>Kosakonia calanthae sp. nov., a halophilic bacterium isolated from leaves of Calanthe tiplacata.</title>
        <authorList>
            <person name="Wu P."/>
        </authorList>
    </citation>
    <scope>NUCLEOTIDE SEQUENCE [LARGE SCALE GENOMIC DNA]</scope>
    <source>
        <strain evidence="1 2">BYX6</strain>
    </source>
</reference>
<proteinExistence type="predicted"/>
<accession>A0ABZ3B1F2</accession>
<organism evidence="1 2">
    <name type="scientific">Kosakonia calanthes</name>
    <dbReference type="NCBI Taxonomy" id="3139408"/>
    <lineage>
        <taxon>Bacteria</taxon>
        <taxon>Pseudomonadati</taxon>
        <taxon>Pseudomonadota</taxon>
        <taxon>Gammaproteobacteria</taxon>
        <taxon>Enterobacterales</taxon>
        <taxon>Enterobacteriaceae</taxon>
        <taxon>Kosakonia</taxon>
    </lineage>
</organism>
<dbReference type="EMBL" id="CP151800">
    <property type="protein sequence ID" value="WZV96617.1"/>
    <property type="molecule type" value="Genomic_DNA"/>
</dbReference>
<sequence length="240" mass="27537">MKSVNLESLYATTNEKTHAIWLENSGSGKQREEDYYDPQKLALAAGIRPLMPHPVNHLLDELNELARHDPLADVLPKAGFHFTFLPLTLPLYQQRGRLPEKSRQLANIWADYEGKTLSIHHLRLVALPSQLLLAGIPDEPAVAMRHAFCEQILNSPWKEELLARHAQTPLPAPFWHSTLLRYRAAFLPEVLREFFRDRQSLFFGDVSGQLTLARINYNWTKCYPLSMQHLDASVAPRRDT</sequence>